<comment type="caution">
    <text evidence="1">The sequence shown here is derived from an EMBL/GenBank/DDBJ whole genome shotgun (WGS) entry which is preliminary data.</text>
</comment>
<keyword evidence="2" id="KW-1185">Reference proteome</keyword>
<protein>
    <submittedName>
        <fullName evidence="1">Uncharacterized protein</fullName>
    </submittedName>
</protein>
<reference evidence="2" key="1">
    <citation type="journal article" date="2019" name="Int. J. Syst. Evol. Microbiol.">
        <title>The Global Catalogue of Microorganisms (GCM) 10K type strain sequencing project: providing services to taxonomists for standard genome sequencing and annotation.</title>
        <authorList>
            <consortium name="The Broad Institute Genomics Platform"/>
            <consortium name="The Broad Institute Genome Sequencing Center for Infectious Disease"/>
            <person name="Wu L."/>
            <person name="Ma J."/>
        </authorList>
    </citation>
    <scope>NUCLEOTIDE SEQUENCE [LARGE SCALE GENOMIC DNA]</scope>
    <source>
        <strain evidence="2">JCM 31405</strain>
    </source>
</reference>
<dbReference type="EMBL" id="BMQN01000008">
    <property type="protein sequence ID" value="GGS00009.1"/>
    <property type="molecule type" value="Genomic_DNA"/>
</dbReference>
<evidence type="ECO:0000313" key="2">
    <source>
        <dbReference type="Proteomes" id="UP000644548"/>
    </source>
</evidence>
<organism evidence="1 2">
    <name type="scientific">Deinococcus sedimenti</name>
    <dbReference type="NCBI Taxonomy" id="1867090"/>
    <lineage>
        <taxon>Bacteria</taxon>
        <taxon>Thermotogati</taxon>
        <taxon>Deinococcota</taxon>
        <taxon>Deinococci</taxon>
        <taxon>Deinococcales</taxon>
        <taxon>Deinococcaceae</taxon>
        <taxon>Deinococcus</taxon>
    </lineage>
</organism>
<proteinExistence type="predicted"/>
<accession>A0ABQ2S6G7</accession>
<sequence>MTALHVPTALQLPSLRALRVRTHTYLTSLLRPDPTRAHRQATLDRTLEAEAHHARVQRALLGGPR</sequence>
<dbReference type="Proteomes" id="UP000644548">
    <property type="component" value="Unassembled WGS sequence"/>
</dbReference>
<evidence type="ECO:0000313" key="1">
    <source>
        <dbReference type="EMBL" id="GGS00009.1"/>
    </source>
</evidence>
<gene>
    <name evidence="1" type="ORF">GCM10008960_28330</name>
</gene>
<name>A0ABQ2S6G7_9DEIO</name>
<dbReference type="RefSeq" id="WP_189073830.1">
    <property type="nucleotide sequence ID" value="NZ_BMQN01000008.1"/>
</dbReference>